<dbReference type="Proteomes" id="UP000663868">
    <property type="component" value="Unassembled WGS sequence"/>
</dbReference>
<dbReference type="AlphaFoldDB" id="A0A814X9J9"/>
<evidence type="ECO:0000256" key="2">
    <source>
        <dbReference type="ARBA" id="ARBA00038358"/>
    </source>
</evidence>
<sequence>MMNLELLFEVSNQTKDQYLYDIAWQHANRTMHEHFRDDNSIYGVIEYNETDGNVIRKYTIQGYADWSTWFRGQSWAIFGFIIAYRYTKYQPFLDKAIGATNYVLSHLLNPNDLILFWDYDAPNSSKLSALLANRTICPYPKNLYDVSLSFGDYYLTQAIMHLMKL</sequence>
<evidence type="ECO:0000313" key="4">
    <source>
        <dbReference type="EMBL" id="CAF4007669.1"/>
    </source>
</evidence>
<dbReference type="PANTHER" id="PTHR36845">
    <property type="entry name" value="HYDROLASE, PUTATIVE (AFU_ORTHOLOGUE AFUA_7G05090)-RELATED"/>
    <property type="match status" value="1"/>
</dbReference>
<keyword evidence="1" id="KW-0378">Hydrolase</keyword>
<comment type="caution">
    <text evidence="3">The sequence shown here is derived from an EMBL/GenBank/DDBJ whole genome shotgun (WGS) entry which is preliminary data.</text>
</comment>
<dbReference type="EMBL" id="CAJNOE010000433">
    <property type="protein sequence ID" value="CAF1213249.1"/>
    <property type="molecule type" value="Genomic_DNA"/>
</dbReference>
<gene>
    <name evidence="3" type="ORF">IZO911_LOCUS29293</name>
    <name evidence="4" type="ORF">KXQ929_LOCUS28874</name>
</gene>
<dbReference type="Gene3D" id="1.50.10.10">
    <property type="match status" value="1"/>
</dbReference>
<dbReference type="GO" id="GO:0052757">
    <property type="term" value="F:chondroitin hydrolase activity"/>
    <property type="evidence" value="ECO:0007669"/>
    <property type="project" value="TreeGrafter"/>
</dbReference>
<evidence type="ECO:0000313" key="5">
    <source>
        <dbReference type="Proteomes" id="UP000663860"/>
    </source>
</evidence>
<protein>
    <submittedName>
        <fullName evidence="3">Uncharacterized protein</fullName>
    </submittedName>
</protein>
<proteinExistence type="inferred from homology"/>
<dbReference type="PANTHER" id="PTHR36845:SF1">
    <property type="entry name" value="HYDROLASE, PUTATIVE (AFU_ORTHOLOGUE AFUA_7G05090)-RELATED"/>
    <property type="match status" value="1"/>
</dbReference>
<name>A0A814X9J9_9BILA</name>
<dbReference type="InterPro" id="IPR012341">
    <property type="entry name" value="6hp_glycosidase-like_sf"/>
</dbReference>
<dbReference type="InterPro" id="IPR008928">
    <property type="entry name" value="6-hairpin_glycosidase_sf"/>
</dbReference>
<dbReference type="SUPFAM" id="SSF48208">
    <property type="entry name" value="Six-hairpin glycosidases"/>
    <property type="match status" value="1"/>
</dbReference>
<dbReference type="GO" id="GO:0000272">
    <property type="term" value="P:polysaccharide catabolic process"/>
    <property type="evidence" value="ECO:0007669"/>
    <property type="project" value="TreeGrafter"/>
</dbReference>
<reference evidence="3" key="1">
    <citation type="submission" date="2021-02" db="EMBL/GenBank/DDBJ databases">
        <authorList>
            <person name="Nowell W R."/>
        </authorList>
    </citation>
    <scope>NUCLEOTIDE SEQUENCE</scope>
</reference>
<comment type="similarity">
    <text evidence="2">Belongs to the glycosyl hydrolase 88 family.</text>
</comment>
<dbReference type="EMBL" id="CAJOBB010002912">
    <property type="protein sequence ID" value="CAF4007669.1"/>
    <property type="molecule type" value="Genomic_DNA"/>
</dbReference>
<evidence type="ECO:0000256" key="1">
    <source>
        <dbReference type="ARBA" id="ARBA00022801"/>
    </source>
</evidence>
<dbReference type="Proteomes" id="UP000663860">
    <property type="component" value="Unassembled WGS sequence"/>
</dbReference>
<accession>A0A814X9J9</accession>
<dbReference type="InterPro" id="IPR052369">
    <property type="entry name" value="UG_Glycosaminoglycan_Hydrolase"/>
</dbReference>
<organism evidence="3 5">
    <name type="scientific">Adineta steineri</name>
    <dbReference type="NCBI Taxonomy" id="433720"/>
    <lineage>
        <taxon>Eukaryota</taxon>
        <taxon>Metazoa</taxon>
        <taxon>Spiralia</taxon>
        <taxon>Gnathifera</taxon>
        <taxon>Rotifera</taxon>
        <taxon>Eurotatoria</taxon>
        <taxon>Bdelloidea</taxon>
        <taxon>Adinetida</taxon>
        <taxon>Adinetidae</taxon>
        <taxon>Adineta</taxon>
    </lineage>
</organism>
<evidence type="ECO:0000313" key="3">
    <source>
        <dbReference type="EMBL" id="CAF1213249.1"/>
    </source>
</evidence>